<dbReference type="RefSeq" id="WP_204910564.1">
    <property type="nucleotide sequence ID" value="NZ_BAAAYR010000002.1"/>
</dbReference>
<proteinExistence type="predicted"/>
<accession>A0ABP6XFI4</accession>
<evidence type="ECO:0000256" key="1">
    <source>
        <dbReference type="SAM" id="MobiDB-lite"/>
    </source>
</evidence>
<sequence>MSQPPSGPDGPQDRGYEPAGYAPGGYLVPNGDQPPRPPAPGARLGRVSGVSVRQEALRQSSSTTLGLTVLELRLLEPGSPRPLDVVLRGRSLSGTVRDGDWVEVAGPPDATGRWNVAKVQNLTTGATVVVMGGRPSKAATVVGLVLLGLMLLVVLLVVVGVVTSLASG</sequence>
<evidence type="ECO:0000313" key="4">
    <source>
        <dbReference type="Proteomes" id="UP001500767"/>
    </source>
</evidence>
<keyword evidence="2" id="KW-1133">Transmembrane helix</keyword>
<reference evidence="4" key="1">
    <citation type="journal article" date="2019" name="Int. J. Syst. Evol. Microbiol.">
        <title>The Global Catalogue of Microorganisms (GCM) 10K type strain sequencing project: providing services to taxonomists for standard genome sequencing and annotation.</title>
        <authorList>
            <consortium name="The Broad Institute Genomics Platform"/>
            <consortium name="The Broad Institute Genome Sequencing Center for Infectious Disease"/>
            <person name="Wu L."/>
            <person name="Ma J."/>
        </authorList>
    </citation>
    <scope>NUCLEOTIDE SEQUENCE [LARGE SCALE GENOMIC DNA]</scope>
    <source>
        <strain evidence="4">JCM 16540</strain>
    </source>
</reference>
<dbReference type="Proteomes" id="UP001500767">
    <property type="component" value="Unassembled WGS sequence"/>
</dbReference>
<gene>
    <name evidence="3" type="ORF">GCM10022197_22890</name>
</gene>
<evidence type="ECO:0008006" key="5">
    <source>
        <dbReference type="Google" id="ProtNLM"/>
    </source>
</evidence>
<feature type="region of interest" description="Disordered" evidence="1">
    <location>
        <begin position="1"/>
        <end position="47"/>
    </location>
</feature>
<protein>
    <recommendedName>
        <fullName evidence="5">DUF4178 domain-containing protein</fullName>
    </recommendedName>
</protein>
<keyword evidence="2" id="KW-0812">Transmembrane</keyword>
<evidence type="ECO:0000256" key="2">
    <source>
        <dbReference type="SAM" id="Phobius"/>
    </source>
</evidence>
<feature type="transmembrane region" description="Helical" evidence="2">
    <location>
        <begin position="141"/>
        <end position="166"/>
    </location>
</feature>
<organism evidence="3 4">
    <name type="scientific">Microlunatus spumicola</name>
    <dbReference type="NCBI Taxonomy" id="81499"/>
    <lineage>
        <taxon>Bacteria</taxon>
        <taxon>Bacillati</taxon>
        <taxon>Actinomycetota</taxon>
        <taxon>Actinomycetes</taxon>
        <taxon>Propionibacteriales</taxon>
        <taxon>Propionibacteriaceae</taxon>
        <taxon>Microlunatus</taxon>
    </lineage>
</organism>
<feature type="compositionally biased region" description="Low complexity" evidence="1">
    <location>
        <begin position="17"/>
        <end position="26"/>
    </location>
</feature>
<evidence type="ECO:0000313" key="3">
    <source>
        <dbReference type="EMBL" id="GAA3566414.1"/>
    </source>
</evidence>
<keyword evidence="2" id="KW-0472">Membrane</keyword>
<comment type="caution">
    <text evidence="3">The sequence shown here is derived from an EMBL/GenBank/DDBJ whole genome shotgun (WGS) entry which is preliminary data.</text>
</comment>
<dbReference type="EMBL" id="BAAAYR010000002">
    <property type="protein sequence ID" value="GAA3566414.1"/>
    <property type="molecule type" value="Genomic_DNA"/>
</dbReference>
<keyword evidence="4" id="KW-1185">Reference proteome</keyword>
<name>A0ABP6XFI4_9ACTN</name>